<feature type="domain" description="PhoU" evidence="9">
    <location>
        <begin position="18"/>
        <end position="103"/>
    </location>
</feature>
<evidence type="ECO:0000256" key="4">
    <source>
        <dbReference type="ARBA" id="ARBA00022448"/>
    </source>
</evidence>
<dbReference type="Gene3D" id="1.20.58.220">
    <property type="entry name" value="Phosphate transport system protein phou homolog 2, domain 2"/>
    <property type="match status" value="1"/>
</dbReference>
<dbReference type="InterPro" id="IPR028366">
    <property type="entry name" value="PhoU"/>
</dbReference>
<evidence type="ECO:0000256" key="7">
    <source>
        <dbReference type="ARBA" id="ARBA00056181"/>
    </source>
</evidence>
<organism evidence="10 11">
    <name type="scientific">Puia dinghuensis</name>
    <dbReference type="NCBI Taxonomy" id="1792502"/>
    <lineage>
        <taxon>Bacteria</taxon>
        <taxon>Pseudomonadati</taxon>
        <taxon>Bacteroidota</taxon>
        <taxon>Chitinophagia</taxon>
        <taxon>Chitinophagales</taxon>
        <taxon>Chitinophagaceae</taxon>
        <taxon>Puia</taxon>
    </lineage>
</organism>
<dbReference type="InterPro" id="IPR026022">
    <property type="entry name" value="PhoU_dom"/>
</dbReference>
<comment type="caution">
    <text evidence="10">The sequence shown here is derived from an EMBL/GenBank/DDBJ whole genome shotgun (WGS) entry which is preliminary data.</text>
</comment>
<name>A0A8J2UER2_9BACT</name>
<dbReference type="GO" id="GO:0005737">
    <property type="term" value="C:cytoplasm"/>
    <property type="evidence" value="ECO:0007669"/>
    <property type="project" value="UniProtKB-SubCell"/>
</dbReference>
<dbReference type="PANTHER" id="PTHR42930">
    <property type="entry name" value="PHOSPHATE-SPECIFIC TRANSPORT SYSTEM ACCESSORY PROTEIN PHOU"/>
    <property type="match status" value="1"/>
</dbReference>
<comment type="subunit">
    <text evidence="3 8">Homodimer.</text>
</comment>
<dbReference type="Proteomes" id="UP000607559">
    <property type="component" value="Unassembled WGS sequence"/>
</dbReference>
<evidence type="ECO:0000313" key="11">
    <source>
        <dbReference type="Proteomes" id="UP000607559"/>
    </source>
</evidence>
<reference evidence="10" key="1">
    <citation type="journal article" date="2014" name="Int. J. Syst. Evol. Microbiol.">
        <title>Complete genome sequence of Corynebacterium casei LMG S-19264T (=DSM 44701T), isolated from a smear-ripened cheese.</title>
        <authorList>
            <consortium name="US DOE Joint Genome Institute (JGI-PGF)"/>
            <person name="Walter F."/>
            <person name="Albersmeier A."/>
            <person name="Kalinowski J."/>
            <person name="Ruckert C."/>
        </authorList>
    </citation>
    <scope>NUCLEOTIDE SEQUENCE</scope>
    <source>
        <strain evidence="10">CGMCC 1.15448</strain>
    </source>
</reference>
<keyword evidence="4 8" id="KW-0813">Transport</keyword>
<keyword evidence="11" id="KW-1185">Reference proteome</keyword>
<proteinExistence type="inferred from homology"/>
<reference evidence="10" key="2">
    <citation type="submission" date="2020-09" db="EMBL/GenBank/DDBJ databases">
        <authorList>
            <person name="Sun Q."/>
            <person name="Zhou Y."/>
        </authorList>
    </citation>
    <scope>NUCLEOTIDE SEQUENCE</scope>
    <source>
        <strain evidence="10">CGMCC 1.15448</strain>
    </source>
</reference>
<evidence type="ECO:0000256" key="3">
    <source>
        <dbReference type="ARBA" id="ARBA00011738"/>
    </source>
</evidence>
<sequence length="221" mass="25478">MAQIETELQMLKAEAINMWTLVNSQLSKARQAFLTFDKDLAREVVLKEKRVNGSELKIDRDCENIFALFCPVAIDLRFLLAVLKINSNLERIGDIAEGIAKYVMEADVPFSEDMLRITRILPMYEEAVNMLVDTQDAFEKEDTILARSVFKKDEFLDNVNRSTHKVLENHLKDHPGDYSQALWMLSIIRKLERVGDQAKNIAEEIIFYLEAKVLKHKGKFA</sequence>
<evidence type="ECO:0000256" key="1">
    <source>
        <dbReference type="ARBA" id="ARBA00004496"/>
    </source>
</evidence>
<dbReference type="PANTHER" id="PTHR42930:SF3">
    <property type="entry name" value="PHOSPHATE-SPECIFIC TRANSPORT SYSTEM ACCESSORY PROTEIN PHOU"/>
    <property type="match status" value="1"/>
</dbReference>
<dbReference type="SUPFAM" id="SSF109755">
    <property type="entry name" value="PhoU-like"/>
    <property type="match status" value="1"/>
</dbReference>
<evidence type="ECO:0000256" key="8">
    <source>
        <dbReference type="PIRNR" id="PIRNR003107"/>
    </source>
</evidence>
<dbReference type="GO" id="GO:0006817">
    <property type="term" value="P:phosphate ion transport"/>
    <property type="evidence" value="ECO:0007669"/>
    <property type="project" value="UniProtKB-KW"/>
</dbReference>
<dbReference type="EMBL" id="BMJC01000003">
    <property type="protein sequence ID" value="GGB07481.1"/>
    <property type="molecule type" value="Genomic_DNA"/>
</dbReference>
<dbReference type="Pfam" id="PF01895">
    <property type="entry name" value="PhoU"/>
    <property type="match status" value="2"/>
</dbReference>
<comment type="function">
    <text evidence="7 8">Plays a role in the regulation of phosphate uptake.</text>
</comment>
<feature type="domain" description="PhoU" evidence="9">
    <location>
        <begin position="122"/>
        <end position="205"/>
    </location>
</feature>
<evidence type="ECO:0000259" key="9">
    <source>
        <dbReference type="Pfam" id="PF01895"/>
    </source>
</evidence>
<dbReference type="InterPro" id="IPR038078">
    <property type="entry name" value="PhoU-like_sf"/>
</dbReference>
<evidence type="ECO:0000256" key="5">
    <source>
        <dbReference type="ARBA" id="ARBA00022490"/>
    </source>
</evidence>
<dbReference type="FunFam" id="1.20.58.220:FF:000004">
    <property type="entry name" value="Phosphate-specific transport system accessory protein PhoU"/>
    <property type="match status" value="1"/>
</dbReference>
<evidence type="ECO:0000313" key="10">
    <source>
        <dbReference type="EMBL" id="GGB07481.1"/>
    </source>
</evidence>
<dbReference type="AlphaFoldDB" id="A0A8J2UER2"/>
<dbReference type="PIRSF" id="PIRSF003107">
    <property type="entry name" value="PhoU"/>
    <property type="match status" value="1"/>
</dbReference>
<dbReference type="NCBIfam" id="TIGR02135">
    <property type="entry name" value="phoU_full"/>
    <property type="match status" value="1"/>
</dbReference>
<evidence type="ECO:0000256" key="2">
    <source>
        <dbReference type="ARBA" id="ARBA00008107"/>
    </source>
</evidence>
<dbReference type="RefSeq" id="WP_188933714.1">
    <property type="nucleotide sequence ID" value="NZ_BMJC01000003.1"/>
</dbReference>
<keyword evidence="6 8" id="KW-0592">Phosphate transport</keyword>
<keyword evidence="5 8" id="KW-0963">Cytoplasm</keyword>
<gene>
    <name evidence="10" type="ORF">GCM10011511_33730</name>
</gene>
<comment type="similarity">
    <text evidence="2 8">Belongs to the PhoU family.</text>
</comment>
<dbReference type="GO" id="GO:0030643">
    <property type="term" value="P:intracellular phosphate ion homeostasis"/>
    <property type="evidence" value="ECO:0007669"/>
    <property type="project" value="InterPro"/>
</dbReference>
<protein>
    <recommendedName>
        <fullName evidence="8">Phosphate-specific transport system accessory protein PhoU</fullName>
    </recommendedName>
</protein>
<accession>A0A8J2UER2</accession>
<dbReference type="GO" id="GO:0045936">
    <property type="term" value="P:negative regulation of phosphate metabolic process"/>
    <property type="evidence" value="ECO:0007669"/>
    <property type="project" value="InterPro"/>
</dbReference>
<evidence type="ECO:0000256" key="6">
    <source>
        <dbReference type="ARBA" id="ARBA00022592"/>
    </source>
</evidence>
<comment type="subcellular location">
    <subcellularLocation>
        <location evidence="1 8">Cytoplasm</location>
    </subcellularLocation>
</comment>